<keyword evidence="3" id="KW-0597">Phosphoprotein</keyword>
<dbReference type="Gene3D" id="3.30.559.10">
    <property type="entry name" value="Chloramphenicol acetyltransferase-like domain"/>
    <property type="match status" value="1"/>
</dbReference>
<sequence>MSIRHDPTDRVDAVVDAVLGTTVLGDDSLSRLGVTSLDMLRVCGELERRTGITLSLADAMTAPTVTALAEHWRNGGVPTVPEATGGGIPLTSLARGCLLRQLVSPTDTAGNCILLWILDGPVDADRLAEAIMDVQWRHELLRCAYTLSGGAVPAGPPVAPVRLVAQTTAEALARCQPLLTVALRPTAGDVFRSVVVSTPTGVVIGMVAHHVAFDGYSESVIAADLGRAYRARLDRRPIDWPTVPDGHTANRSYRRQRAAGDLDRQRDRIRAALHDAPELRFPGASAIRAGRQPATAPIVRTTALPPVTAMPVVLAAYVRAVHTVTGQRDVSFAVPVNRRGAAGLDLVVGNFVEMLPVRITLPVGADPSRDVAAATAAWTAALSSQDLVFEEVVRAAGSARHLHEHVFALQNNPPPRIELPGIRTRFVRTPYPALANRTMTEVWPAGSGYADATDTAVLSYEPDHLDTTTAAALLTGFRNNLSAPSASVTGETG</sequence>
<feature type="domain" description="Carrier" evidence="4">
    <location>
        <begin position="2"/>
        <end position="76"/>
    </location>
</feature>
<dbReference type="PROSITE" id="PS50075">
    <property type="entry name" value="CARRIER"/>
    <property type="match status" value="1"/>
</dbReference>
<keyword evidence="2" id="KW-0596">Phosphopantetheine</keyword>
<dbReference type="SMART" id="SM00823">
    <property type="entry name" value="PKS_PP"/>
    <property type="match status" value="1"/>
</dbReference>
<evidence type="ECO:0000256" key="1">
    <source>
        <dbReference type="ARBA" id="ARBA00001957"/>
    </source>
</evidence>
<evidence type="ECO:0000256" key="2">
    <source>
        <dbReference type="ARBA" id="ARBA00022450"/>
    </source>
</evidence>
<proteinExistence type="predicted"/>
<organism evidence="5 6">
    <name type="scientific">Micromonospora lutea</name>
    <dbReference type="NCBI Taxonomy" id="419825"/>
    <lineage>
        <taxon>Bacteria</taxon>
        <taxon>Bacillati</taxon>
        <taxon>Actinomycetota</taxon>
        <taxon>Actinomycetes</taxon>
        <taxon>Micromonosporales</taxon>
        <taxon>Micromonosporaceae</taxon>
        <taxon>Micromonospora</taxon>
    </lineage>
</organism>
<accession>A0ABQ4IPY4</accession>
<evidence type="ECO:0000259" key="4">
    <source>
        <dbReference type="PROSITE" id="PS50075"/>
    </source>
</evidence>
<dbReference type="SUPFAM" id="SSF52777">
    <property type="entry name" value="CoA-dependent acyltransferases"/>
    <property type="match status" value="2"/>
</dbReference>
<dbReference type="InterPro" id="IPR009081">
    <property type="entry name" value="PP-bd_ACP"/>
</dbReference>
<evidence type="ECO:0000256" key="3">
    <source>
        <dbReference type="ARBA" id="ARBA00022553"/>
    </source>
</evidence>
<dbReference type="Proteomes" id="UP000643165">
    <property type="component" value="Unassembled WGS sequence"/>
</dbReference>
<dbReference type="InterPro" id="IPR023213">
    <property type="entry name" value="CAT-like_dom_sf"/>
</dbReference>
<evidence type="ECO:0000313" key="6">
    <source>
        <dbReference type="Proteomes" id="UP000643165"/>
    </source>
</evidence>
<dbReference type="RefSeq" id="WP_203992411.1">
    <property type="nucleotide sequence ID" value="NZ_BOPB01000002.1"/>
</dbReference>
<dbReference type="InterPro" id="IPR020806">
    <property type="entry name" value="PKS_PP-bd"/>
</dbReference>
<dbReference type="Pfam" id="PF00550">
    <property type="entry name" value="PP-binding"/>
    <property type="match status" value="1"/>
</dbReference>
<dbReference type="PANTHER" id="PTHR45527">
    <property type="entry name" value="NONRIBOSOMAL PEPTIDE SYNTHETASE"/>
    <property type="match status" value="1"/>
</dbReference>
<dbReference type="Gene3D" id="1.10.1200.10">
    <property type="entry name" value="ACP-like"/>
    <property type="match status" value="1"/>
</dbReference>
<gene>
    <name evidence="5" type="ORF">Vlu01_04900</name>
</gene>
<dbReference type="SUPFAM" id="SSF47336">
    <property type="entry name" value="ACP-like"/>
    <property type="match status" value="1"/>
</dbReference>
<evidence type="ECO:0000313" key="5">
    <source>
        <dbReference type="EMBL" id="GIJ19866.1"/>
    </source>
</evidence>
<protein>
    <recommendedName>
        <fullName evidence="4">Carrier domain-containing protein</fullName>
    </recommendedName>
</protein>
<dbReference type="PANTHER" id="PTHR45527:SF1">
    <property type="entry name" value="FATTY ACID SYNTHASE"/>
    <property type="match status" value="1"/>
</dbReference>
<dbReference type="Pfam" id="PF00668">
    <property type="entry name" value="Condensation"/>
    <property type="match status" value="1"/>
</dbReference>
<name>A0ABQ4IPY4_9ACTN</name>
<dbReference type="EMBL" id="BOPB01000002">
    <property type="protein sequence ID" value="GIJ19866.1"/>
    <property type="molecule type" value="Genomic_DNA"/>
</dbReference>
<dbReference type="Gene3D" id="3.30.559.30">
    <property type="entry name" value="Nonribosomal peptide synthetase, condensation domain"/>
    <property type="match status" value="1"/>
</dbReference>
<dbReference type="InterPro" id="IPR036736">
    <property type="entry name" value="ACP-like_sf"/>
</dbReference>
<dbReference type="InterPro" id="IPR001242">
    <property type="entry name" value="Condensation_dom"/>
</dbReference>
<reference evidence="5 6" key="1">
    <citation type="submission" date="2021-01" db="EMBL/GenBank/DDBJ databases">
        <title>Whole genome shotgun sequence of Verrucosispora lutea NBRC 106530.</title>
        <authorList>
            <person name="Komaki H."/>
            <person name="Tamura T."/>
        </authorList>
    </citation>
    <scope>NUCLEOTIDE SEQUENCE [LARGE SCALE GENOMIC DNA]</scope>
    <source>
        <strain evidence="5 6">NBRC 106530</strain>
    </source>
</reference>
<comment type="cofactor">
    <cofactor evidence="1">
        <name>pantetheine 4'-phosphate</name>
        <dbReference type="ChEBI" id="CHEBI:47942"/>
    </cofactor>
</comment>
<comment type="caution">
    <text evidence="5">The sequence shown here is derived from an EMBL/GenBank/DDBJ whole genome shotgun (WGS) entry which is preliminary data.</text>
</comment>
<keyword evidence="6" id="KW-1185">Reference proteome</keyword>